<organism evidence="1 2">
    <name type="scientific">Phialemonium thermophilum</name>
    <dbReference type="NCBI Taxonomy" id="223376"/>
    <lineage>
        <taxon>Eukaryota</taxon>
        <taxon>Fungi</taxon>
        <taxon>Dikarya</taxon>
        <taxon>Ascomycota</taxon>
        <taxon>Pezizomycotina</taxon>
        <taxon>Sordariomycetes</taxon>
        <taxon>Sordariomycetidae</taxon>
        <taxon>Cephalothecales</taxon>
        <taxon>Cephalothecaceae</taxon>
        <taxon>Phialemonium</taxon>
    </lineage>
</organism>
<keyword evidence="2" id="KW-1185">Reference proteome</keyword>
<evidence type="ECO:0000313" key="1">
    <source>
        <dbReference type="EMBL" id="KAL1846960.1"/>
    </source>
</evidence>
<dbReference type="Proteomes" id="UP001586593">
    <property type="component" value="Unassembled WGS sequence"/>
</dbReference>
<gene>
    <name evidence="1" type="ORF">VTK73DRAFT_175</name>
</gene>
<comment type="caution">
    <text evidence="1">The sequence shown here is derived from an EMBL/GenBank/DDBJ whole genome shotgun (WGS) entry which is preliminary data.</text>
</comment>
<accession>A0ABR3VWL0</accession>
<reference evidence="1 2" key="1">
    <citation type="journal article" date="2024" name="Commun. Biol.">
        <title>Comparative genomic analysis of thermophilic fungi reveals convergent evolutionary adaptations and gene losses.</title>
        <authorList>
            <person name="Steindorff A.S."/>
            <person name="Aguilar-Pontes M.V."/>
            <person name="Robinson A.J."/>
            <person name="Andreopoulos B."/>
            <person name="LaButti K."/>
            <person name="Kuo A."/>
            <person name="Mondo S."/>
            <person name="Riley R."/>
            <person name="Otillar R."/>
            <person name="Haridas S."/>
            <person name="Lipzen A."/>
            <person name="Grimwood J."/>
            <person name="Schmutz J."/>
            <person name="Clum A."/>
            <person name="Reid I.D."/>
            <person name="Moisan M.C."/>
            <person name="Butler G."/>
            <person name="Nguyen T.T.M."/>
            <person name="Dewar K."/>
            <person name="Conant G."/>
            <person name="Drula E."/>
            <person name="Henrissat B."/>
            <person name="Hansel C."/>
            <person name="Singer S."/>
            <person name="Hutchinson M.I."/>
            <person name="de Vries R.P."/>
            <person name="Natvig D.O."/>
            <person name="Powell A.J."/>
            <person name="Tsang A."/>
            <person name="Grigoriev I.V."/>
        </authorList>
    </citation>
    <scope>NUCLEOTIDE SEQUENCE [LARGE SCALE GENOMIC DNA]</scope>
    <source>
        <strain evidence="1 2">ATCC 24622</strain>
    </source>
</reference>
<evidence type="ECO:0000313" key="2">
    <source>
        <dbReference type="Proteomes" id="UP001586593"/>
    </source>
</evidence>
<sequence length="231" mass="25434">MEPARKGTRWTVWWKATCRQSTMRSLSASGASAKHRMRLEWVGGKRRSQWDRAQALHDDVRGLEIDIPRRLYVSTCTVRPGRVSRLADPARAGRRILLPCSGVVSPGHGGAEDAQDRGRLPRPLAGANPIGGISHVSLIRCAPGLPLRNGTRATRDLAALDTLFSSLVLAVALVLSDSVRRLRRAASERTRIEQETSLLLISASASSFDGKRLHFGRVDRSRHPRNVPSDE</sequence>
<name>A0ABR3VWL0_9PEZI</name>
<proteinExistence type="predicted"/>
<protein>
    <submittedName>
        <fullName evidence="1">Uncharacterized protein</fullName>
    </submittedName>
</protein>
<dbReference type="EMBL" id="JAZHXJ010001007">
    <property type="protein sequence ID" value="KAL1846960.1"/>
    <property type="molecule type" value="Genomic_DNA"/>
</dbReference>